<dbReference type="AlphaFoldDB" id="A0A9K3ED31"/>
<organism evidence="2 3">
    <name type="scientific">Helianthus annuus</name>
    <name type="common">Common sunflower</name>
    <dbReference type="NCBI Taxonomy" id="4232"/>
    <lineage>
        <taxon>Eukaryota</taxon>
        <taxon>Viridiplantae</taxon>
        <taxon>Streptophyta</taxon>
        <taxon>Embryophyta</taxon>
        <taxon>Tracheophyta</taxon>
        <taxon>Spermatophyta</taxon>
        <taxon>Magnoliopsida</taxon>
        <taxon>eudicotyledons</taxon>
        <taxon>Gunneridae</taxon>
        <taxon>Pentapetalae</taxon>
        <taxon>asterids</taxon>
        <taxon>campanulids</taxon>
        <taxon>Asterales</taxon>
        <taxon>Asteraceae</taxon>
        <taxon>Asteroideae</taxon>
        <taxon>Heliantheae alliance</taxon>
        <taxon>Heliantheae</taxon>
        <taxon>Helianthus</taxon>
    </lineage>
</organism>
<reference evidence="2" key="1">
    <citation type="journal article" date="2017" name="Nature">
        <title>The sunflower genome provides insights into oil metabolism, flowering and Asterid evolution.</title>
        <authorList>
            <person name="Badouin H."/>
            <person name="Gouzy J."/>
            <person name="Grassa C.J."/>
            <person name="Murat F."/>
            <person name="Staton S.E."/>
            <person name="Cottret L."/>
            <person name="Lelandais-Briere C."/>
            <person name="Owens G.L."/>
            <person name="Carrere S."/>
            <person name="Mayjonade B."/>
            <person name="Legrand L."/>
            <person name="Gill N."/>
            <person name="Kane N.C."/>
            <person name="Bowers J.E."/>
            <person name="Hubner S."/>
            <person name="Bellec A."/>
            <person name="Berard A."/>
            <person name="Berges H."/>
            <person name="Blanchet N."/>
            <person name="Boniface M.C."/>
            <person name="Brunel D."/>
            <person name="Catrice O."/>
            <person name="Chaidir N."/>
            <person name="Claudel C."/>
            <person name="Donnadieu C."/>
            <person name="Faraut T."/>
            <person name="Fievet G."/>
            <person name="Helmstetter N."/>
            <person name="King M."/>
            <person name="Knapp S.J."/>
            <person name="Lai Z."/>
            <person name="Le Paslier M.C."/>
            <person name="Lippi Y."/>
            <person name="Lorenzon L."/>
            <person name="Mandel J.R."/>
            <person name="Marage G."/>
            <person name="Marchand G."/>
            <person name="Marquand E."/>
            <person name="Bret-Mestries E."/>
            <person name="Morien E."/>
            <person name="Nambeesan S."/>
            <person name="Nguyen T."/>
            <person name="Pegot-Espagnet P."/>
            <person name="Pouilly N."/>
            <person name="Raftis F."/>
            <person name="Sallet E."/>
            <person name="Schiex T."/>
            <person name="Thomas J."/>
            <person name="Vandecasteele C."/>
            <person name="Vares D."/>
            <person name="Vear F."/>
            <person name="Vautrin S."/>
            <person name="Crespi M."/>
            <person name="Mangin B."/>
            <person name="Burke J.M."/>
            <person name="Salse J."/>
            <person name="Munos S."/>
            <person name="Vincourt P."/>
            <person name="Rieseberg L.H."/>
            <person name="Langlade N.B."/>
        </authorList>
    </citation>
    <scope>NUCLEOTIDE SEQUENCE</scope>
    <source>
        <tissue evidence="2">Leaves</tissue>
    </source>
</reference>
<protein>
    <submittedName>
        <fullName evidence="2">Uncharacterized protein</fullName>
    </submittedName>
</protein>
<gene>
    <name evidence="2" type="ORF">HanXRQr2_Chr14g0669991</name>
</gene>
<comment type="caution">
    <text evidence="2">The sequence shown here is derived from an EMBL/GenBank/DDBJ whole genome shotgun (WGS) entry which is preliminary data.</text>
</comment>
<dbReference type="Gramene" id="mRNA:HanXRQr2_Chr14g0669991">
    <property type="protein sequence ID" value="CDS:HanXRQr2_Chr14g0669991.1"/>
    <property type="gene ID" value="HanXRQr2_Chr14g0669991"/>
</dbReference>
<keyword evidence="1" id="KW-0812">Transmembrane</keyword>
<sequence>MLGLFLSLDLVSSIDFSFYIGIVGLTAVLWSKLQRLKRNWLGDLSFKQVCFGVFMVD</sequence>
<keyword evidence="1" id="KW-0472">Membrane</keyword>
<accession>A0A9K3ED31</accession>
<keyword evidence="3" id="KW-1185">Reference proteome</keyword>
<name>A0A9K3ED31_HELAN</name>
<evidence type="ECO:0000313" key="3">
    <source>
        <dbReference type="Proteomes" id="UP000215914"/>
    </source>
</evidence>
<proteinExistence type="predicted"/>
<evidence type="ECO:0000313" key="2">
    <source>
        <dbReference type="EMBL" id="KAF5771382.1"/>
    </source>
</evidence>
<reference evidence="2" key="2">
    <citation type="submission" date="2020-06" db="EMBL/GenBank/DDBJ databases">
        <title>Helianthus annuus Genome sequencing and assembly Release 2.</title>
        <authorList>
            <person name="Gouzy J."/>
            <person name="Langlade N."/>
            <person name="Munos S."/>
        </authorList>
    </citation>
    <scope>NUCLEOTIDE SEQUENCE</scope>
    <source>
        <tissue evidence="2">Leaves</tissue>
    </source>
</reference>
<dbReference type="Proteomes" id="UP000215914">
    <property type="component" value="Unassembled WGS sequence"/>
</dbReference>
<feature type="transmembrane region" description="Helical" evidence="1">
    <location>
        <begin position="12"/>
        <end position="30"/>
    </location>
</feature>
<dbReference type="EMBL" id="MNCJ02000329">
    <property type="protein sequence ID" value="KAF5771382.1"/>
    <property type="molecule type" value="Genomic_DNA"/>
</dbReference>
<keyword evidence="1" id="KW-1133">Transmembrane helix</keyword>
<evidence type="ECO:0000256" key="1">
    <source>
        <dbReference type="SAM" id="Phobius"/>
    </source>
</evidence>